<reference evidence="2 3" key="1">
    <citation type="submission" date="2018-06" db="EMBL/GenBank/DDBJ databases">
        <authorList>
            <consortium name="Pathogen Informatics"/>
            <person name="Doyle S."/>
        </authorList>
    </citation>
    <scope>NUCLEOTIDE SEQUENCE [LARGE SCALE GENOMIC DNA]</scope>
    <source>
        <strain evidence="2 3">NCTC10429</strain>
    </source>
</reference>
<protein>
    <submittedName>
        <fullName evidence="2">Major capsid protein</fullName>
    </submittedName>
</protein>
<proteinExistence type="predicted"/>
<gene>
    <name evidence="2" type="ORF">NCTC10429_03960</name>
</gene>
<dbReference type="Proteomes" id="UP000254088">
    <property type="component" value="Unassembled WGS sequence"/>
</dbReference>
<dbReference type="AlphaFoldDB" id="A0A377E1H9"/>
<sequence length="82" mass="9170">MWASCVKAREDGLRDLERKALQVGTDEDGGYAVPEALDRNILTLLKDEVVMRQEATVITIGGSDYKKTGESGRHGFRMGWRD</sequence>
<dbReference type="InterPro" id="IPR024455">
    <property type="entry name" value="Phage_capsid"/>
</dbReference>
<dbReference type="NCBIfam" id="TIGR01554">
    <property type="entry name" value="major_cap_HK97"/>
    <property type="match status" value="1"/>
</dbReference>
<dbReference type="EMBL" id="UGEX01000002">
    <property type="protein sequence ID" value="STM57387.1"/>
    <property type="molecule type" value="Genomic_DNA"/>
</dbReference>
<evidence type="ECO:0000313" key="2">
    <source>
        <dbReference type="EMBL" id="STM57387.1"/>
    </source>
</evidence>
<accession>A0A377E1H9</accession>
<organism evidence="2 3">
    <name type="scientific">Escherichia coli</name>
    <dbReference type="NCBI Taxonomy" id="562"/>
    <lineage>
        <taxon>Bacteria</taxon>
        <taxon>Pseudomonadati</taxon>
        <taxon>Pseudomonadota</taxon>
        <taxon>Gammaproteobacteria</taxon>
        <taxon>Enterobacterales</taxon>
        <taxon>Enterobacteriaceae</taxon>
        <taxon>Escherichia</taxon>
    </lineage>
</organism>
<evidence type="ECO:0000256" key="1">
    <source>
        <dbReference type="ARBA" id="ARBA00004328"/>
    </source>
</evidence>
<evidence type="ECO:0000313" key="3">
    <source>
        <dbReference type="Proteomes" id="UP000254088"/>
    </source>
</evidence>
<name>A0A377E1H9_ECOLX</name>
<dbReference type="SUPFAM" id="SSF56563">
    <property type="entry name" value="Major capsid protein gp5"/>
    <property type="match status" value="1"/>
</dbReference>
<comment type="subcellular location">
    <subcellularLocation>
        <location evidence="1">Virion</location>
    </subcellularLocation>
</comment>